<organism evidence="9 10">
    <name type="scientific">Mesoplasma corruscae</name>
    <dbReference type="NCBI Taxonomy" id="216874"/>
    <lineage>
        <taxon>Bacteria</taxon>
        <taxon>Bacillati</taxon>
        <taxon>Mycoplasmatota</taxon>
        <taxon>Mollicutes</taxon>
        <taxon>Entomoplasmatales</taxon>
        <taxon>Entomoplasmataceae</taxon>
        <taxon>Mesoplasma</taxon>
    </lineage>
</organism>
<proteinExistence type="inferred from homology"/>
<dbReference type="SUPFAM" id="SSF55424">
    <property type="entry name" value="FAD/NAD-linked reductases, dimerisation (C-terminal) domain"/>
    <property type="match status" value="1"/>
</dbReference>
<evidence type="ECO:0000313" key="10">
    <source>
        <dbReference type="Proteomes" id="UP000239785"/>
    </source>
</evidence>
<dbReference type="PRINTS" id="PR00368">
    <property type="entry name" value="FADPNR"/>
</dbReference>
<dbReference type="OrthoDB" id="9792592at2"/>
<name>A0A2S5RGG5_9MOLU</name>
<dbReference type="Gene3D" id="3.50.50.60">
    <property type="entry name" value="FAD/NAD(P)-binding domain"/>
    <property type="match status" value="2"/>
</dbReference>
<gene>
    <name evidence="9" type="primary">nox</name>
    <name evidence="9" type="ORF">MCORR_v1c06170</name>
</gene>
<evidence type="ECO:0000256" key="3">
    <source>
        <dbReference type="ARBA" id="ARBA00022630"/>
    </source>
</evidence>
<keyword evidence="3" id="KW-0285">Flavoprotein</keyword>
<dbReference type="EMBL" id="PHNF01000002">
    <property type="protein sequence ID" value="PPE06312.1"/>
    <property type="molecule type" value="Genomic_DNA"/>
</dbReference>
<keyword evidence="5" id="KW-0560">Oxidoreductase</keyword>
<dbReference type="InterPro" id="IPR036188">
    <property type="entry name" value="FAD/NAD-bd_sf"/>
</dbReference>
<dbReference type="PANTHER" id="PTHR43429">
    <property type="entry name" value="PYRIDINE NUCLEOTIDE-DISULFIDE OXIDOREDUCTASE DOMAIN-CONTAINING"/>
    <property type="match status" value="1"/>
</dbReference>
<dbReference type="Pfam" id="PF02852">
    <property type="entry name" value="Pyr_redox_dim"/>
    <property type="match status" value="1"/>
</dbReference>
<comment type="similarity">
    <text evidence="2">Belongs to the class-III pyridine nucleotide-disulfide oxidoreductase family.</text>
</comment>
<keyword evidence="4" id="KW-0274">FAD</keyword>
<dbReference type="Pfam" id="PF07992">
    <property type="entry name" value="Pyr_redox_2"/>
    <property type="match status" value="1"/>
</dbReference>
<reference evidence="9 10" key="1">
    <citation type="submission" date="2017-11" db="EMBL/GenBank/DDBJ databases">
        <title>Genome sequence of Mesoplasma corruscae ELCA-2 (ATCC 49579).</title>
        <authorList>
            <person name="Lo W.-S."/>
            <person name="Kuo C.-H."/>
        </authorList>
    </citation>
    <scope>NUCLEOTIDE SEQUENCE [LARGE SCALE GENOMIC DNA]</scope>
    <source>
        <strain evidence="9 10">ELCA-2</strain>
    </source>
</reference>
<evidence type="ECO:0000313" key="9">
    <source>
        <dbReference type="EMBL" id="PPE06312.1"/>
    </source>
</evidence>
<evidence type="ECO:0000259" key="8">
    <source>
        <dbReference type="Pfam" id="PF07992"/>
    </source>
</evidence>
<comment type="cofactor">
    <cofactor evidence="1">
        <name>FAD</name>
        <dbReference type="ChEBI" id="CHEBI:57692"/>
    </cofactor>
</comment>
<dbReference type="InterPro" id="IPR016156">
    <property type="entry name" value="FAD/NAD-linked_Rdtase_dimer_sf"/>
</dbReference>
<dbReference type="AlphaFoldDB" id="A0A2S5RGG5"/>
<accession>A0A2S5RGG5</accession>
<evidence type="ECO:0000256" key="2">
    <source>
        <dbReference type="ARBA" id="ARBA00009130"/>
    </source>
</evidence>
<dbReference type="InterPro" id="IPR050260">
    <property type="entry name" value="FAD-bd_OxRdtase"/>
</dbReference>
<evidence type="ECO:0000256" key="6">
    <source>
        <dbReference type="ARBA" id="ARBA00023284"/>
    </source>
</evidence>
<feature type="domain" description="FAD/NAD(P)-binding" evidence="8">
    <location>
        <begin position="2"/>
        <end position="303"/>
    </location>
</feature>
<dbReference type="Proteomes" id="UP000239785">
    <property type="component" value="Unassembled WGS sequence"/>
</dbReference>
<sequence length="445" mass="50028">MKTIIIGGSATGMGVAAKLKRLDPKNEIIVIQDKEYVSLGACGIPYFVGDNFSNPETLIARTVEKFEETGVKVIKNTKVDNVNFKNKEVFFNNESLKYDKLVIAVGSKPIIPSTKNVNANNIFTVNSKEDGIIIKNKITKESKVLIIGSGLIGLEMVENIYNSKHSKITIIEKADKILKNIFDEEFSDLVENKIHDKNITLIKNDEVIEFLVDNKNNVTHAKTRNGETIECDSVILSIGVLPNTQLFKKTNLEMELNGAIKINQYCETNIADVFAGGDCCSSLSFLYKNTKTFYLATIAHKQAKIIADNINQSKSNQFMGGLGTTIIRFFDLELARSGENRTFMENQKIKTREILIKDKDHTNYVSNQKDLWLKIIVDNNTNEIINVQLAGKNKSVLRIYGLVSLIWSRVKVDHSLEQIDLPYSPPFSRTTDIIHIALSKLCKER</sequence>
<protein>
    <submittedName>
        <fullName evidence="9">NADH oxidase</fullName>
    </submittedName>
</protein>
<comment type="caution">
    <text evidence="9">The sequence shown here is derived from an EMBL/GenBank/DDBJ whole genome shotgun (WGS) entry which is preliminary data.</text>
</comment>
<dbReference type="InterPro" id="IPR004099">
    <property type="entry name" value="Pyr_nucl-diS_OxRdtase_dimer"/>
</dbReference>
<evidence type="ECO:0000256" key="4">
    <source>
        <dbReference type="ARBA" id="ARBA00022827"/>
    </source>
</evidence>
<dbReference type="InterPro" id="IPR023753">
    <property type="entry name" value="FAD/NAD-binding_dom"/>
</dbReference>
<keyword evidence="10" id="KW-1185">Reference proteome</keyword>
<dbReference type="GO" id="GO:0016491">
    <property type="term" value="F:oxidoreductase activity"/>
    <property type="evidence" value="ECO:0007669"/>
    <property type="project" value="UniProtKB-KW"/>
</dbReference>
<keyword evidence="6" id="KW-0676">Redox-active center</keyword>
<evidence type="ECO:0000256" key="1">
    <source>
        <dbReference type="ARBA" id="ARBA00001974"/>
    </source>
</evidence>
<evidence type="ECO:0000259" key="7">
    <source>
        <dbReference type="Pfam" id="PF02852"/>
    </source>
</evidence>
<feature type="domain" description="Pyridine nucleotide-disulphide oxidoreductase dimerisation" evidence="7">
    <location>
        <begin position="328"/>
        <end position="428"/>
    </location>
</feature>
<dbReference type="SUPFAM" id="SSF51905">
    <property type="entry name" value="FAD/NAD(P)-binding domain"/>
    <property type="match status" value="2"/>
</dbReference>
<dbReference type="PANTHER" id="PTHR43429:SF1">
    <property type="entry name" value="NAD(P)H SULFUR OXIDOREDUCTASE (COA-DEPENDENT)"/>
    <property type="match status" value="1"/>
</dbReference>
<dbReference type="RefSeq" id="WP_104208141.1">
    <property type="nucleotide sequence ID" value="NZ_PHNF01000002.1"/>
</dbReference>
<dbReference type="PRINTS" id="PR00411">
    <property type="entry name" value="PNDRDTASEI"/>
</dbReference>
<evidence type="ECO:0000256" key="5">
    <source>
        <dbReference type="ARBA" id="ARBA00023002"/>
    </source>
</evidence>